<proteinExistence type="inferred from homology"/>
<name>A0A1M6M559_9ACTN</name>
<dbReference type="InterPro" id="IPR000600">
    <property type="entry name" value="ROK"/>
</dbReference>
<dbReference type="Proteomes" id="UP000184512">
    <property type="component" value="Unassembled WGS sequence"/>
</dbReference>
<dbReference type="EMBL" id="FQZG01000081">
    <property type="protein sequence ID" value="SHJ78595.1"/>
    <property type="molecule type" value="Genomic_DNA"/>
</dbReference>
<dbReference type="SUPFAM" id="SSF53067">
    <property type="entry name" value="Actin-like ATPase domain"/>
    <property type="match status" value="1"/>
</dbReference>
<keyword evidence="2" id="KW-0418">Kinase</keyword>
<dbReference type="STRING" id="1123357.SAMN02745244_03252"/>
<evidence type="ECO:0000313" key="3">
    <source>
        <dbReference type="Proteomes" id="UP000184512"/>
    </source>
</evidence>
<reference evidence="2 3" key="1">
    <citation type="submission" date="2016-11" db="EMBL/GenBank/DDBJ databases">
        <authorList>
            <person name="Jaros S."/>
            <person name="Januszkiewicz K."/>
            <person name="Wedrychowicz H."/>
        </authorList>
    </citation>
    <scope>NUCLEOTIDE SEQUENCE [LARGE SCALE GENOMIC DNA]</scope>
    <source>
        <strain evidence="2 3">DSM 12906</strain>
    </source>
</reference>
<organism evidence="2 3">
    <name type="scientific">Tessaracoccus bendigoensis DSM 12906</name>
    <dbReference type="NCBI Taxonomy" id="1123357"/>
    <lineage>
        <taxon>Bacteria</taxon>
        <taxon>Bacillati</taxon>
        <taxon>Actinomycetota</taxon>
        <taxon>Actinomycetes</taxon>
        <taxon>Propionibacteriales</taxon>
        <taxon>Propionibacteriaceae</taxon>
        <taxon>Tessaracoccus</taxon>
    </lineage>
</organism>
<dbReference type="Gene3D" id="1.10.10.10">
    <property type="entry name" value="Winged helix-like DNA-binding domain superfamily/Winged helix DNA-binding domain"/>
    <property type="match status" value="1"/>
</dbReference>
<dbReference type="PANTHER" id="PTHR18964:SF149">
    <property type="entry name" value="BIFUNCTIONAL UDP-N-ACETYLGLUCOSAMINE 2-EPIMERASE_N-ACETYLMANNOSAMINE KINASE"/>
    <property type="match status" value="1"/>
</dbReference>
<dbReference type="GO" id="GO:0016301">
    <property type="term" value="F:kinase activity"/>
    <property type="evidence" value="ECO:0007669"/>
    <property type="project" value="UniProtKB-KW"/>
</dbReference>
<dbReference type="AlphaFoldDB" id="A0A1M6M559"/>
<dbReference type="InterPro" id="IPR036388">
    <property type="entry name" value="WH-like_DNA-bd_sf"/>
</dbReference>
<accession>A0A1M6M559</accession>
<dbReference type="Pfam" id="PF13412">
    <property type="entry name" value="HTH_24"/>
    <property type="match status" value="1"/>
</dbReference>
<comment type="similarity">
    <text evidence="1">Belongs to the ROK (NagC/XylR) family.</text>
</comment>
<keyword evidence="3" id="KW-1185">Reference proteome</keyword>
<keyword evidence="2" id="KW-0808">Transferase</keyword>
<evidence type="ECO:0000256" key="1">
    <source>
        <dbReference type="ARBA" id="ARBA00006479"/>
    </source>
</evidence>
<dbReference type="SUPFAM" id="SSF46785">
    <property type="entry name" value="Winged helix' DNA-binding domain"/>
    <property type="match status" value="1"/>
</dbReference>
<dbReference type="InterPro" id="IPR036390">
    <property type="entry name" value="WH_DNA-bd_sf"/>
</dbReference>
<dbReference type="OrthoDB" id="3464494at2"/>
<dbReference type="InterPro" id="IPR043129">
    <property type="entry name" value="ATPase_NBD"/>
</dbReference>
<protein>
    <submittedName>
        <fullName evidence="2">Sugar kinase of the NBD/HSP70 family, may contain an N-terminal HTH domain</fullName>
    </submittedName>
</protein>
<evidence type="ECO:0000313" key="2">
    <source>
        <dbReference type="EMBL" id="SHJ78595.1"/>
    </source>
</evidence>
<dbReference type="Pfam" id="PF00480">
    <property type="entry name" value="ROK"/>
    <property type="match status" value="1"/>
</dbReference>
<gene>
    <name evidence="2" type="ORF">SAMN02745244_03252</name>
</gene>
<dbReference type="PANTHER" id="PTHR18964">
    <property type="entry name" value="ROK (REPRESSOR, ORF, KINASE) FAMILY"/>
    <property type="match status" value="1"/>
</dbReference>
<dbReference type="RefSeq" id="WP_073190311.1">
    <property type="nucleotide sequence ID" value="NZ_FQZG01000081.1"/>
</dbReference>
<sequence>MLITDLDPTSRRIVGLVLRNGPISRVGISRATGLSSGSLTRLTAPLIAAGTLVEGDPEKTEVGRPQRPLQVADAAGLFAGVKIIEGELHAVLTGLAGQIHATAIRAVDTTQPEATVDAIVELVRQVATGAELTAVGVTLGAAVDPAGSIGSANLLGWGEVDLTSLLTQGIGLPCFAANDVGALALAEHWFGHGRGADDFAVVTIGAGIGAGAVVADELLVGHQGTAALLGAAWARDGRPFCEVLSTDALLRAGSEAAGRPLTPAELPTEPAAATVLDSAAGTLGELVALATLAWGPERILLTGDGIGVLAGRLELVREATAGRLVPDLPQPELVLQELDFLAWAQGAAAMAIQRCLTAG</sequence>
<dbReference type="Gene3D" id="3.30.420.40">
    <property type="match status" value="2"/>
</dbReference>